<reference evidence="1 2" key="1">
    <citation type="submission" date="2015-01" db="EMBL/GenBank/DDBJ databases">
        <title>Genome Sequencing of Rickettsiales.</title>
        <authorList>
            <person name="Daugherty S.C."/>
            <person name="Su Q."/>
            <person name="Abolude K."/>
            <person name="Beier-Sexton M."/>
            <person name="Carlyon J.A."/>
            <person name="Carter R."/>
            <person name="Day N.P."/>
            <person name="Dumler S.J."/>
            <person name="Dyachenko V."/>
            <person name="Godinez A."/>
            <person name="Kurtti T.J."/>
            <person name="Lichay M."/>
            <person name="Mullins K.E."/>
            <person name="Ott S."/>
            <person name="Pappas-Brown V."/>
            <person name="Paris D.H."/>
            <person name="Patel P."/>
            <person name="Richards A.L."/>
            <person name="Sadzewicz L."/>
            <person name="Sears K."/>
            <person name="Seidman D."/>
            <person name="Sengamalay N."/>
            <person name="Stenos J."/>
            <person name="Tallon L.J."/>
            <person name="Vincent G."/>
            <person name="Fraser C.M."/>
            <person name="Munderloh U."/>
            <person name="Dunning-Hotopp J.C."/>
        </authorList>
    </citation>
    <scope>NUCLEOTIDE SEQUENCE [LARGE SCALE GENOMIC DNA]</scope>
    <source>
        <strain evidence="1 2">ApNP</strain>
    </source>
</reference>
<dbReference type="Proteomes" id="UP000033385">
    <property type="component" value="Unassembled WGS sequence"/>
</dbReference>
<name>A0A0F3NIA3_ANAPH</name>
<sequence length="44" mass="5409">MARYLFYMSLRYAALTLKYLYSQIRNVFLLDDAIFVLQTRSKRR</sequence>
<gene>
    <name evidence="1" type="ORF">APHNP_1479</name>
</gene>
<proteinExistence type="predicted"/>
<comment type="caution">
    <text evidence="1">The sequence shown here is derived from an EMBL/GenBank/DDBJ whole genome shotgun (WGS) entry which is preliminary data.</text>
</comment>
<dbReference type="PATRIC" id="fig|1359153.3.peg.1511"/>
<dbReference type="AlphaFoldDB" id="A0A0F3NIA3"/>
<organism evidence="1 2">
    <name type="scientific">Anaplasma phagocytophilum str. ApNP</name>
    <dbReference type="NCBI Taxonomy" id="1359153"/>
    <lineage>
        <taxon>Bacteria</taxon>
        <taxon>Pseudomonadati</taxon>
        <taxon>Pseudomonadota</taxon>
        <taxon>Alphaproteobacteria</taxon>
        <taxon>Rickettsiales</taxon>
        <taxon>Anaplasmataceae</taxon>
        <taxon>Anaplasma</taxon>
        <taxon>phagocytophilum group</taxon>
    </lineage>
</organism>
<protein>
    <submittedName>
        <fullName evidence="1">Uncharacterized protein</fullName>
    </submittedName>
</protein>
<evidence type="ECO:0000313" key="2">
    <source>
        <dbReference type="Proteomes" id="UP000033385"/>
    </source>
</evidence>
<evidence type="ECO:0000313" key="1">
    <source>
        <dbReference type="EMBL" id="KJV67452.1"/>
    </source>
</evidence>
<accession>A0A0F3NIA3</accession>
<dbReference type="EMBL" id="LANW01000001">
    <property type="protein sequence ID" value="KJV67452.1"/>
    <property type="molecule type" value="Genomic_DNA"/>
</dbReference>